<evidence type="ECO:0000256" key="3">
    <source>
        <dbReference type="ARBA" id="ARBA00023295"/>
    </source>
</evidence>
<organism evidence="5 6">
    <name type="scientific">Lacticaseibacillus manihotivorans DSM 13343 = JCM 12514</name>
    <dbReference type="NCBI Taxonomy" id="1423769"/>
    <lineage>
        <taxon>Bacteria</taxon>
        <taxon>Bacillati</taxon>
        <taxon>Bacillota</taxon>
        <taxon>Bacilli</taxon>
        <taxon>Lactobacillales</taxon>
        <taxon>Lactobacillaceae</taxon>
        <taxon>Lacticaseibacillus</taxon>
    </lineage>
</organism>
<dbReference type="Gene3D" id="2.115.10.20">
    <property type="entry name" value="Glycosyl hydrolase domain, family 43"/>
    <property type="match status" value="1"/>
</dbReference>
<dbReference type="OrthoDB" id="273314at2"/>
<dbReference type="InterPro" id="IPR023296">
    <property type="entry name" value="Glyco_hydro_beta-prop_sf"/>
</dbReference>
<keyword evidence="3 4" id="KW-0326">Glycosidase</keyword>
<proteinExistence type="inferred from homology"/>
<dbReference type="RefSeq" id="WP_056963412.1">
    <property type="nucleotide sequence ID" value="NZ_AZEU01000129.1"/>
</dbReference>
<reference evidence="5 6" key="1">
    <citation type="journal article" date="2015" name="Genome Announc.">
        <title>Expanding the biotechnology potential of lactobacilli through comparative genomics of 213 strains and associated genera.</title>
        <authorList>
            <person name="Sun Z."/>
            <person name="Harris H.M."/>
            <person name="McCann A."/>
            <person name="Guo C."/>
            <person name="Argimon S."/>
            <person name="Zhang W."/>
            <person name="Yang X."/>
            <person name="Jeffery I.B."/>
            <person name="Cooney J.C."/>
            <person name="Kagawa T.F."/>
            <person name="Liu W."/>
            <person name="Song Y."/>
            <person name="Salvetti E."/>
            <person name="Wrobel A."/>
            <person name="Rasinkangas P."/>
            <person name="Parkhill J."/>
            <person name="Rea M.C."/>
            <person name="O'Sullivan O."/>
            <person name="Ritari J."/>
            <person name="Douillard F.P."/>
            <person name="Paul Ross R."/>
            <person name="Yang R."/>
            <person name="Briner A.E."/>
            <person name="Felis G.E."/>
            <person name="de Vos W.M."/>
            <person name="Barrangou R."/>
            <person name="Klaenhammer T.R."/>
            <person name="Caufield P.W."/>
            <person name="Cui Y."/>
            <person name="Zhang H."/>
            <person name="O'Toole P.W."/>
        </authorList>
    </citation>
    <scope>NUCLEOTIDE SEQUENCE [LARGE SCALE GENOMIC DNA]</scope>
    <source>
        <strain evidence="5 6">DSM 13343</strain>
    </source>
</reference>
<protein>
    <submittedName>
        <fullName evidence="5">Uncharacterized protein</fullName>
    </submittedName>
</protein>
<dbReference type="PANTHER" id="PTHR22925">
    <property type="entry name" value="GLYCOSYL HYDROLASE 43 FAMILY MEMBER"/>
    <property type="match status" value="1"/>
</dbReference>
<evidence type="ECO:0000256" key="2">
    <source>
        <dbReference type="ARBA" id="ARBA00022801"/>
    </source>
</evidence>
<dbReference type="EMBL" id="AZEU01000129">
    <property type="protein sequence ID" value="KRL45341.1"/>
    <property type="molecule type" value="Genomic_DNA"/>
</dbReference>
<dbReference type="SUPFAM" id="SSF75005">
    <property type="entry name" value="Arabinanase/levansucrase/invertase"/>
    <property type="match status" value="1"/>
</dbReference>
<keyword evidence="2 4" id="KW-0378">Hydrolase</keyword>
<keyword evidence="6" id="KW-1185">Reference proteome</keyword>
<name>A0A0R1QKN3_9LACO</name>
<dbReference type="InterPro" id="IPR006710">
    <property type="entry name" value="Glyco_hydro_43"/>
</dbReference>
<comment type="similarity">
    <text evidence="1 4">Belongs to the glycosyl hydrolase 43 family.</text>
</comment>
<comment type="caution">
    <text evidence="5">The sequence shown here is derived from an EMBL/GenBank/DDBJ whole genome shotgun (WGS) entry which is preliminary data.</text>
</comment>
<dbReference type="CDD" id="cd18826">
    <property type="entry name" value="GH43_CtGH43-like"/>
    <property type="match status" value="1"/>
</dbReference>
<dbReference type="PANTHER" id="PTHR22925:SF3">
    <property type="entry name" value="GLYCOSYL HYDROLASE FAMILY PROTEIN 43"/>
    <property type="match status" value="1"/>
</dbReference>
<dbReference type="GO" id="GO:0004553">
    <property type="term" value="F:hydrolase activity, hydrolyzing O-glycosyl compounds"/>
    <property type="evidence" value="ECO:0007669"/>
    <property type="project" value="InterPro"/>
</dbReference>
<dbReference type="AlphaFoldDB" id="A0A0R1QKN3"/>
<accession>A0A0R1QKN3</accession>
<dbReference type="Pfam" id="PF04616">
    <property type="entry name" value="Glyco_hydro_43"/>
    <property type="match status" value="1"/>
</dbReference>
<gene>
    <name evidence="5" type="ORF">FD01_GL000721</name>
</gene>
<evidence type="ECO:0000256" key="1">
    <source>
        <dbReference type="ARBA" id="ARBA00009865"/>
    </source>
</evidence>
<sequence length="348" mass="39532">MNSSFHPGKVWLDNHGDRIQAHGGSVLFHQGKYYWYGENKEKTTGQSKIWHWGVRCYSSTDLYNWDSEGIIIPPDLSDPHSPLYPESMMDRPHIIYNPLTHQFVAWLKVMGERGSFAILTADAITGPYTLKHAHYNPCGLDVGDFDLTVEADRAYLISQKPHQSVYIADLDDTYTEASGYYTEHLHRSGPPFAREAPAYFKRGEMHYLLTSGTTGYHPNPSELVCAQDIHGPYRLLTDPHVDDHTDTSFNSQISSVLKVAGKDLYIAIADRWVPNLAETEGEKFSSGEGYAQTADKFKRMFDPSIQFELTAEDLAAMRINSSISDYVWLPISFESGQPQIIWQDEWQL</sequence>
<dbReference type="PATRIC" id="fig|1423769.4.peg.769"/>
<dbReference type="Proteomes" id="UP000051790">
    <property type="component" value="Unassembled WGS sequence"/>
</dbReference>
<evidence type="ECO:0000313" key="6">
    <source>
        <dbReference type="Proteomes" id="UP000051790"/>
    </source>
</evidence>
<evidence type="ECO:0000313" key="5">
    <source>
        <dbReference type="EMBL" id="KRL45341.1"/>
    </source>
</evidence>
<evidence type="ECO:0000256" key="4">
    <source>
        <dbReference type="RuleBase" id="RU361187"/>
    </source>
</evidence>
<dbReference type="GO" id="GO:0005975">
    <property type="term" value="P:carbohydrate metabolic process"/>
    <property type="evidence" value="ECO:0007669"/>
    <property type="project" value="InterPro"/>
</dbReference>